<keyword evidence="6 14" id="KW-0808">Transferase</keyword>
<dbReference type="InterPro" id="IPR004358">
    <property type="entry name" value="Sig_transdc_His_kin-like_C"/>
</dbReference>
<keyword evidence="8 14" id="KW-0547">Nucleotide-binding</keyword>
<evidence type="ECO:0000256" key="2">
    <source>
        <dbReference type="ARBA" id="ARBA00004533"/>
    </source>
</evidence>
<evidence type="ECO:0000259" key="16">
    <source>
        <dbReference type="PROSITE" id="PS50885"/>
    </source>
</evidence>
<evidence type="ECO:0000256" key="6">
    <source>
        <dbReference type="ARBA" id="ARBA00022679"/>
    </source>
</evidence>
<reference evidence="17 18" key="1">
    <citation type="submission" date="2017-06" db="EMBL/GenBank/DDBJ databases">
        <title>Herbaspirillum phytohormonus sp. nov., isolated from the root nodule of Robinia pseudoacacia in lead-zinc mine.</title>
        <authorList>
            <person name="Fan M."/>
            <person name="Lin Y."/>
        </authorList>
    </citation>
    <scope>NUCLEOTIDE SEQUENCE [LARGE SCALE GENOMIC DNA]</scope>
    <source>
        <strain evidence="17 18">HZ10</strain>
    </source>
</reference>
<keyword evidence="7 14" id="KW-0812">Transmembrane</keyword>
<evidence type="ECO:0000256" key="13">
    <source>
        <dbReference type="ARBA" id="ARBA00023136"/>
    </source>
</evidence>
<dbReference type="Gene3D" id="6.10.340.10">
    <property type="match status" value="1"/>
</dbReference>
<dbReference type="CDD" id="cd00075">
    <property type="entry name" value="HATPase"/>
    <property type="match status" value="1"/>
</dbReference>
<evidence type="ECO:0000256" key="7">
    <source>
        <dbReference type="ARBA" id="ARBA00022692"/>
    </source>
</evidence>
<dbReference type="CDD" id="cd00082">
    <property type="entry name" value="HisKA"/>
    <property type="match status" value="1"/>
</dbReference>
<feature type="domain" description="HAMP" evidence="16">
    <location>
        <begin position="180"/>
        <end position="233"/>
    </location>
</feature>
<dbReference type="PANTHER" id="PTHR45436:SF3">
    <property type="entry name" value="SENSOR HISTIDINE KINASE HPRS"/>
    <property type="match status" value="1"/>
</dbReference>
<keyword evidence="3 14" id="KW-1003">Cell membrane</keyword>
<comment type="catalytic activity">
    <reaction evidence="1 14">
        <text>ATP + protein L-histidine = ADP + protein N-phospho-L-histidine.</text>
        <dbReference type="EC" id="2.7.13.3"/>
    </reaction>
</comment>
<comment type="function">
    <text evidence="14">Member of a two-component regulatory system.</text>
</comment>
<evidence type="ECO:0000256" key="4">
    <source>
        <dbReference type="ARBA" id="ARBA00022519"/>
    </source>
</evidence>
<dbReference type="SUPFAM" id="SSF158472">
    <property type="entry name" value="HAMP domain-like"/>
    <property type="match status" value="1"/>
</dbReference>
<dbReference type="InterPro" id="IPR048590">
    <property type="entry name" value="CusS-like_sensor"/>
</dbReference>
<evidence type="ECO:0000313" key="17">
    <source>
        <dbReference type="EMBL" id="OWY28521.1"/>
    </source>
</evidence>
<comment type="subcellular location">
    <subcellularLocation>
        <location evidence="2 14">Cell inner membrane</location>
    </subcellularLocation>
</comment>
<dbReference type="Gene3D" id="3.30.565.10">
    <property type="entry name" value="Histidine kinase-like ATPase, C-terminal domain"/>
    <property type="match status" value="1"/>
</dbReference>
<keyword evidence="13 14" id="KW-0472">Membrane</keyword>
<dbReference type="GO" id="GO:0005524">
    <property type="term" value="F:ATP binding"/>
    <property type="evidence" value="ECO:0007669"/>
    <property type="project" value="UniProtKB-KW"/>
</dbReference>
<dbReference type="InterPro" id="IPR005467">
    <property type="entry name" value="His_kinase_dom"/>
</dbReference>
<dbReference type="InterPro" id="IPR003661">
    <property type="entry name" value="HisK_dim/P_dom"/>
</dbReference>
<dbReference type="EMBL" id="NJGU01000007">
    <property type="protein sequence ID" value="OWY28521.1"/>
    <property type="molecule type" value="Genomic_DNA"/>
</dbReference>
<dbReference type="SMART" id="SM00304">
    <property type="entry name" value="HAMP"/>
    <property type="match status" value="1"/>
</dbReference>
<keyword evidence="12 14" id="KW-0902">Two-component regulatory system</keyword>
<dbReference type="Pfam" id="PF00672">
    <property type="entry name" value="HAMP"/>
    <property type="match status" value="1"/>
</dbReference>
<dbReference type="PROSITE" id="PS50885">
    <property type="entry name" value="HAMP"/>
    <property type="match status" value="1"/>
</dbReference>
<dbReference type="SUPFAM" id="SSF55874">
    <property type="entry name" value="ATPase domain of HSP90 chaperone/DNA topoisomerase II/histidine kinase"/>
    <property type="match status" value="1"/>
</dbReference>
<name>A0A246WQ66_9BURK</name>
<evidence type="ECO:0000256" key="9">
    <source>
        <dbReference type="ARBA" id="ARBA00022777"/>
    </source>
</evidence>
<sequence length="472" mass="50798">MTLRLVSLFALVAIVTFAGVGSYLYHSLHVQLERRDDDELAGKSSSIGHLVQEADSLAALRENTHALLDTISGHDRLLIRITDAAGATIIKSYDDPDSLPGLPADAARPSGALRTVDLPDGRARVIVSRAFARSGEQATVMVARTASDRMQLLADYHSQVWYAASIGTLLATLLSYFFVRGGLRPLRLMAAQTHAISANRLDTRIDIRSAPSELHEIVESFNAMLDRLHRSFEQLTQFSADLAHDLRTPLNNLMVQTQVALGKPRALEEYQALLSSNIEEYERLSRMMESMLFLARAEHAHVALQIRRLSVEEELGRIADYFEGIAEDAGVRIAVYGAGEISADMMLLRRALGNLVANAIRYTPAQGVIRIEAARTGAATVISVANPGEGIRPELAERIFDRFYRADPSRSSAGGSSGLGLAIVRSVMTLHGGTASVSSAPGGSTVFSLAFPDQATPAAQGRPGASGAGVTN</sequence>
<dbReference type="InterPro" id="IPR036890">
    <property type="entry name" value="HATPase_C_sf"/>
</dbReference>
<evidence type="ECO:0000256" key="3">
    <source>
        <dbReference type="ARBA" id="ARBA00022475"/>
    </source>
</evidence>
<dbReference type="Gene3D" id="1.10.287.130">
    <property type="match status" value="1"/>
</dbReference>
<keyword evidence="4 14" id="KW-0997">Cell inner membrane</keyword>
<dbReference type="SUPFAM" id="SSF47384">
    <property type="entry name" value="Homodimeric domain of signal transducing histidine kinase"/>
    <property type="match status" value="1"/>
</dbReference>
<dbReference type="PROSITE" id="PS50109">
    <property type="entry name" value="HIS_KIN"/>
    <property type="match status" value="1"/>
</dbReference>
<dbReference type="Pfam" id="PF02518">
    <property type="entry name" value="HATPase_c"/>
    <property type="match status" value="1"/>
</dbReference>
<evidence type="ECO:0000256" key="1">
    <source>
        <dbReference type="ARBA" id="ARBA00000085"/>
    </source>
</evidence>
<dbReference type="Proteomes" id="UP000197596">
    <property type="component" value="Unassembled WGS sequence"/>
</dbReference>
<dbReference type="Pfam" id="PF21085">
    <property type="entry name" value="CusS"/>
    <property type="match status" value="1"/>
</dbReference>
<accession>A0A246WQ66</accession>
<evidence type="ECO:0000313" key="18">
    <source>
        <dbReference type="Proteomes" id="UP000197596"/>
    </source>
</evidence>
<evidence type="ECO:0000256" key="14">
    <source>
        <dbReference type="RuleBase" id="RU364088"/>
    </source>
</evidence>
<comment type="caution">
    <text evidence="17">The sequence shown here is derived from an EMBL/GenBank/DDBJ whole genome shotgun (WGS) entry which is preliminary data.</text>
</comment>
<evidence type="ECO:0000256" key="5">
    <source>
        <dbReference type="ARBA" id="ARBA00022553"/>
    </source>
</evidence>
<evidence type="ECO:0000259" key="15">
    <source>
        <dbReference type="PROSITE" id="PS50109"/>
    </source>
</evidence>
<keyword evidence="11 14" id="KW-1133">Transmembrane helix</keyword>
<dbReference type="SMART" id="SM00387">
    <property type="entry name" value="HATPase_c"/>
    <property type="match status" value="1"/>
</dbReference>
<keyword evidence="9 14" id="KW-0418">Kinase</keyword>
<dbReference type="NCBIfam" id="TIGR01386">
    <property type="entry name" value="cztS_silS_copS"/>
    <property type="match status" value="1"/>
</dbReference>
<protein>
    <recommendedName>
        <fullName evidence="14">Sensor protein</fullName>
        <ecNumber evidence="14">2.7.13.3</ecNumber>
    </recommendedName>
</protein>
<dbReference type="GO" id="GO:0005886">
    <property type="term" value="C:plasma membrane"/>
    <property type="evidence" value="ECO:0007669"/>
    <property type="project" value="UniProtKB-SubCell"/>
</dbReference>
<feature type="domain" description="Histidine kinase" evidence="15">
    <location>
        <begin position="241"/>
        <end position="455"/>
    </location>
</feature>
<organism evidence="17 18">
    <name type="scientific">Herbaspirillum robiniae</name>
    <dbReference type="NCBI Taxonomy" id="2014887"/>
    <lineage>
        <taxon>Bacteria</taxon>
        <taxon>Pseudomonadati</taxon>
        <taxon>Pseudomonadota</taxon>
        <taxon>Betaproteobacteria</taxon>
        <taxon>Burkholderiales</taxon>
        <taxon>Oxalobacteraceae</taxon>
        <taxon>Herbaspirillum</taxon>
    </lineage>
</organism>
<dbReference type="AlphaFoldDB" id="A0A246WQ66"/>
<gene>
    <name evidence="17" type="ORF">CEJ42_14925</name>
</gene>
<dbReference type="SMART" id="SM00388">
    <property type="entry name" value="HisKA"/>
    <property type="match status" value="1"/>
</dbReference>
<proteinExistence type="predicted"/>
<dbReference type="InterPro" id="IPR036097">
    <property type="entry name" value="HisK_dim/P_sf"/>
</dbReference>
<dbReference type="CDD" id="cd06225">
    <property type="entry name" value="HAMP"/>
    <property type="match status" value="1"/>
</dbReference>
<dbReference type="InterPro" id="IPR006290">
    <property type="entry name" value="CztS_silS_copS"/>
</dbReference>
<dbReference type="PANTHER" id="PTHR45436">
    <property type="entry name" value="SENSOR HISTIDINE KINASE YKOH"/>
    <property type="match status" value="1"/>
</dbReference>
<keyword evidence="5" id="KW-0597">Phosphoprotein</keyword>
<evidence type="ECO:0000256" key="8">
    <source>
        <dbReference type="ARBA" id="ARBA00022741"/>
    </source>
</evidence>
<dbReference type="PRINTS" id="PR00344">
    <property type="entry name" value="BCTRLSENSOR"/>
</dbReference>
<dbReference type="EC" id="2.7.13.3" evidence="14"/>
<dbReference type="InterPro" id="IPR003660">
    <property type="entry name" value="HAMP_dom"/>
</dbReference>
<dbReference type="InterPro" id="IPR050428">
    <property type="entry name" value="TCS_sensor_his_kinase"/>
</dbReference>
<dbReference type="GO" id="GO:0000155">
    <property type="term" value="F:phosphorelay sensor kinase activity"/>
    <property type="evidence" value="ECO:0007669"/>
    <property type="project" value="InterPro"/>
</dbReference>
<evidence type="ECO:0000256" key="10">
    <source>
        <dbReference type="ARBA" id="ARBA00022840"/>
    </source>
</evidence>
<feature type="transmembrane region" description="Helical" evidence="14">
    <location>
        <begin position="160"/>
        <end position="179"/>
    </location>
</feature>
<dbReference type="Pfam" id="PF00512">
    <property type="entry name" value="HisKA"/>
    <property type="match status" value="1"/>
</dbReference>
<dbReference type="InterPro" id="IPR003594">
    <property type="entry name" value="HATPase_dom"/>
</dbReference>
<keyword evidence="10 14" id="KW-0067">ATP-binding</keyword>
<evidence type="ECO:0000256" key="11">
    <source>
        <dbReference type="ARBA" id="ARBA00022989"/>
    </source>
</evidence>
<evidence type="ECO:0000256" key="12">
    <source>
        <dbReference type="ARBA" id="ARBA00023012"/>
    </source>
</evidence>